<feature type="region of interest" description="Disordered" evidence="2">
    <location>
        <begin position="1"/>
        <end position="64"/>
    </location>
</feature>
<evidence type="ECO:0000256" key="1">
    <source>
        <dbReference type="ARBA" id="ARBA00061640"/>
    </source>
</evidence>
<feature type="compositionally biased region" description="Basic and acidic residues" evidence="2">
    <location>
        <begin position="42"/>
        <end position="51"/>
    </location>
</feature>
<keyword evidence="4" id="KW-1185">Reference proteome</keyword>
<evidence type="ECO:0000313" key="3">
    <source>
        <dbReference type="Ensembl" id="ENSLLEP00000027366.1"/>
    </source>
</evidence>
<proteinExistence type="inferred from homology"/>
<dbReference type="FunFam" id="3.30.70.1820:FF:000002">
    <property type="entry name" value="LINE-1 retrotransposable element ORF1 protein"/>
    <property type="match status" value="1"/>
</dbReference>
<organism evidence="3 4">
    <name type="scientific">Leptobrachium leishanense</name>
    <name type="common">Leishan spiny toad</name>
    <dbReference type="NCBI Taxonomy" id="445787"/>
    <lineage>
        <taxon>Eukaryota</taxon>
        <taxon>Metazoa</taxon>
        <taxon>Chordata</taxon>
        <taxon>Craniata</taxon>
        <taxon>Vertebrata</taxon>
        <taxon>Euteleostomi</taxon>
        <taxon>Amphibia</taxon>
        <taxon>Batrachia</taxon>
        <taxon>Anura</taxon>
        <taxon>Pelobatoidea</taxon>
        <taxon>Megophryidae</taxon>
        <taxon>Leptobrachium</taxon>
    </lineage>
</organism>
<dbReference type="PANTHER" id="PTHR11505">
    <property type="entry name" value="L1 TRANSPOSABLE ELEMENT-RELATED"/>
    <property type="match status" value="1"/>
</dbReference>
<dbReference type="Proteomes" id="UP000694569">
    <property type="component" value="Unplaced"/>
</dbReference>
<dbReference type="GeneTree" id="ENSGT01010000228652"/>
<reference evidence="3" key="1">
    <citation type="submission" date="2025-08" db="UniProtKB">
        <authorList>
            <consortium name="Ensembl"/>
        </authorList>
    </citation>
    <scope>IDENTIFICATION</scope>
</reference>
<comment type="similarity">
    <text evidence="1">Belongs to the transposase 22 family.</text>
</comment>
<feature type="region of interest" description="Disordered" evidence="2">
    <location>
        <begin position="335"/>
        <end position="360"/>
    </location>
</feature>
<dbReference type="InterPro" id="IPR004244">
    <property type="entry name" value="Transposase_22"/>
</dbReference>
<sequence length="360" mass="39821">MGKANKTPGAQKPQGPDRASDTPSLRRFLVGPLDLPAGPPDKMADEVRTPTDPEPSLLTSSHAEAPTSVDPAVWLPLLRNLPTKSDLKEANAELRSSIMAELQHVRQDIQGLTHRVDTLEQGSDSLRLAQEVSTSVLQLRSTQLRNMALHIADLDNRGHRNNLRLRGLPETETSADQLTGMLLSIFNTLLDRTESSAIDFVRAHRALRPKGTTGSPPRDVICCLYDYGLKEDILRKAREATQFSYEGTELQLYPDLSPATLAYRRALKPLTSLLRDQQLRYRWHTPTGLAVLSDQGTFILQSPEDVATLSTDLQLPPLQFPWPDPLALYNQAARGARQTPLPPRPGCNRGQAGRRTGSQM</sequence>
<evidence type="ECO:0000313" key="4">
    <source>
        <dbReference type="Proteomes" id="UP000694569"/>
    </source>
</evidence>
<dbReference type="Ensembl" id="ENSLLET00000028435.1">
    <property type="protein sequence ID" value="ENSLLEP00000027366.1"/>
    <property type="gene ID" value="ENSLLEG00000017380.1"/>
</dbReference>
<accession>A0A8C5PST3</accession>
<dbReference type="Gene3D" id="3.30.70.1820">
    <property type="entry name" value="L1 transposable element, RRM domain"/>
    <property type="match status" value="1"/>
</dbReference>
<protein>
    <submittedName>
        <fullName evidence="3">Uncharacterized protein</fullName>
    </submittedName>
</protein>
<dbReference type="OrthoDB" id="9916675at2759"/>
<reference evidence="3" key="2">
    <citation type="submission" date="2025-09" db="UniProtKB">
        <authorList>
            <consortium name="Ensembl"/>
        </authorList>
    </citation>
    <scope>IDENTIFICATION</scope>
</reference>
<dbReference type="AlphaFoldDB" id="A0A8C5PST3"/>
<evidence type="ECO:0000256" key="2">
    <source>
        <dbReference type="SAM" id="MobiDB-lite"/>
    </source>
</evidence>
<name>A0A8C5PST3_9ANUR</name>